<evidence type="ECO:0000313" key="2">
    <source>
        <dbReference type="EMBL" id="KAK9126050.1"/>
    </source>
</evidence>
<dbReference type="Pfam" id="PF10536">
    <property type="entry name" value="PMD"/>
    <property type="match status" value="1"/>
</dbReference>
<evidence type="ECO:0000313" key="3">
    <source>
        <dbReference type="Proteomes" id="UP001419268"/>
    </source>
</evidence>
<keyword evidence="3" id="KW-1185">Reference proteome</keyword>
<accession>A0AAP0J2X0</accession>
<dbReference type="InterPro" id="IPR019557">
    <property type="entry name" value="AminoTfrase-like_pln_mobile"/>
</dbReference>
<dbReference type="PANTHER" id="PTHR46033">
    <property type="entry name" value="PROTEIN MAIN-LIKE 2"/>
    <property type="match status" value="1"/>
</dbReference>
<dbReference type="InterPro" id="IPR044824">
    <property type="entry name" value="MAIN-like"/>
</dbReference>
<dbReference type="Proteomes" id="UP001419268">
    <property type="component" value="Unassembled WGS sequence"/>
</dbReference>
<feature type="domain" description="Aminotransferase-like plant mobile" evidence="1">
    <location>
        <begin position="1"/>
        <end position="162"/>
    </location>
</feature>
<name>A0AAP0J2X0_9MAGN</name>
<comment type="caution">
    <text evidence="2">The sequence shown here is derived from an EMBL/GenBank/DDBJ whole genome shotgun (WGS) entry which is preliminary data.</text>
</comment>
<dbReference type="GO" id="GO:0010073">
    <property type="term" value="P:meristem maintenance"/>
    <property type="evidence" value="ECO:0007669"/>
    <property type="project" value="InterPro"/>
</dbReference>
<protein>
    <recommendedName>
        <fullName evidence="1">Aminotransferase-like plant mobile domain-containing protein</fullName>
    </recommendedName>
</protein>
<dbReference type="PANTHER" id="PTHR46033:SF8">
    <property type="entry name" value="PROTEIN MAINTENANCE OF MERISTEMS-LIKE"/>
    <property type="match status" value="1"/>
</dbReference>
<dbReference type="EMBL" id="JBBNAG010000006">
    <property type="protein sequence ID" value="KAK9126050.1"/>
    <property type="molecule type" value="Genomic_DNA"/>
</dbReference>
<organism evidence="2 3">
    <name type="scientific">Stephania cephalantha</name>
    <dbReference type="NCBI Taxonomy" id="152367"/>
    <lineage>
        <taxon>Eukaryota</taxon>
        <taxon>Viridiplantae</taxon>
        <taxon>Streptophyta</taxon>
        <taxon>Embryophyta</taxon>
        <taxon>Tracheophyta</taxon>
        <taxon>Spermatophyta</taxon>
        <taxon>Magnoliopsida</taxon>
        <taxon>Ranunculales</taxon>
        <taxon>Menispermaceae</taxon>
        <taxon>Menispermoideae</taxon>
        <taxon>Cissampelideae</taxon>
        <taxon>Stephania</taxon>
    </lineage>
</organism>
<evidence type="ECO:0000259" key="1">
    <source>
        <dbReference type="Pfam" id="PF10536"/>
    </source>
</evidence>
<dbReference type="AlphaFoldDB" id="A0AAP0J2X0"/>
<reference evidence="2 3" key="1">
    <citation type="submission" date="2024-01" db="EMBL/GenBank/DDBJ databases">
        <title>Genome assemblies of Stephania.</title>
        <authorList>
            <person name="Yang L."/>
        </authorList>
    </citation>
    <scope>NUCLEOTIDE SEQUENCE [LARGE SCALE GENOMIC DNA]</scope>
    <source>
        <strain evidence="2">JXDWG</strain>
        <tissue evidence="2">Leaf</tissue>
    </source>
</reference>
<proteinExistence type="predicted"/>
<gene>
    <name evidence="2" type="ORF">Scep_014896</name>
</gene>
<sequence>MSISLEDVSMLLKIPVTGKVVAVENFARYTEESRSDAIKLVSRLLEVSIEDAEEEVNISKGLTVRKCWLKSRWCPKAGARNTTYPLLECTARAYLYLLSCTLFEDKSGSRVSIVLLKLLEDLDDVGKYAWGAAALAYLYRHLGSATRLQVSQIAGYLTLLEVF</sequence>